<evidence type="ECO:0000313" key="1">
    <source>
        <dbReference type="EMBL" id="TCW32374.1"/>
    </source>
</evidence>
<protein>
    <recommendedName>
        <fullName evidence="3">ParB/Sulfiredoxin domain-containing protein</fullName>
    </recommendedName>
</protein>
<name>A0ABY2CY32_GULMO</name>
<accession>A0ABY2CY32</accession>
<sequence>MSVASVIPPPPKQSFLGWPLIDRREEFKKLLAQPHAETHRIENFKGGTVSLPILRVPINLPKYRIANGRTASAQQEFAALHSYQPDFFDNGDPELEDIQQSQHQILQSMVKDEGLLRKFEVSANKQVEPLLLDENGFVLNGNRRLCCWRLLYQNDTKEYGHFSHVDVVVLPHCDEQELDRLEARLQIEKDIRSDYTWDAEAAMMLQKQKLHGFSTAQLCQLYGKKKSEIEDLLAMRNLAAEYLETRGKANTWSEVSGDKYAFQELLKALSATDSASDREIIKHAAFSLIDDSGGAGERLYAVIPKVKVHLEAVKTGLAEAFPLPAPEVDEAAEMAFGSGKPEKSAVTAPPPAIALVAEMRKDEESLKKARDVVIEVIRSQDEQGKEREAADFLAKTLKKANTLIQNAVGHGLRPETSIAGVKAQLEQIRSGVEAIETWLSEKEG</sequence>
<dbReference type="Proteomes" id="UP000294801">
    <property type="component" value="Unassembled WGS sequence"/>
</dbReference>
<gene>
    <name evidence="1" type="ORF">EV669_103290</name>
</gene>
<dbReference type="RefSeq" id="WP_132098184.1">
    <property type="nucleotide sequence ID" value="NZ_SMDA01000003.1"/>
</dbReference>
<evidence type="ECO:0008006" key="3">
    <source>
        <dbReference type="Google" id="ProtNLM"/>
    </source>
</evidence>
<comment type="caution">
    <text evidence="1">The sequence shown here is derived from an EMBL/GenBank/DDBJ whole genome shotgun (WGS) entry which is preliminary data.</text>
</comment>
<dbReference type="EMBL" id="SMDA01000003">
    <property type="protein sequence ID" value="TCW32374.1"/>
    <property type="molecule type" value="Genomic_DNA"/>
</dbReference>
<reference evidence="1 2" key="1">
    <citation type="submission" date="2019-03" db="EMBL/GenBank/DDBJ databases">
        <title>Genomic Encyclopedia of Type Strains, Phase IV (KMG-IV): sequencing the most valuable type-strain genomes for metagenomic binning, comparative biology and taxonomic classification.</title>
        <authorList>
            <person name="Goeker M."/>
        </authorList>
    </citation>
    <scope>NUCLEOTIDE SEQUENCE [LARGE SCALE GENOMIC DNA]</scope>
    <source>
        <strain evidence="1 2">DSM 18507</strain>
    </source>
</reference>
<evidence type="ECO:0000313" key="2">
    <source>
        <dbReference type="Proteomes" id="UP000294801"/>
    </source>
</evidence>
<proteinExistence type="predicted"/>
<organism evidence="1 2">
    <name type="scientific">Gulbenkiania mobilis</name>
    <dbReference type="NCBI Taxonomy" id="397457"/>
    <lineage>
        <taxon>Bacteria</taxon>
        <taxon>Pseudomonadati</taxon>
        <taxon>Pseudomonadota</taxon>
        <taxon>Betaproteobacteria</taxon>
        <taxon>Neisseriales</taxon>
        <taxon>Chromobacteriaceae</taxon>
        <taxon>Gulbenkiania</taxon>
    </lineage>
</organism>
<keyword evidence="2" id="KW-1185">Reference proteome</keyword>